<dbReference type="InterPro" id="IPR032466">
    <property type="entry name" value="Metal_Hydrolase"/>
</dbReference>
<evidence type="ECO:0000256" key="1">
    <source>
        <dbReference type="ARBA" id="ARBA00001947"/>
    </source>
</evidence>
<dbReference type="EC" id="3.5.4.4" evidence="3"/>
<evidence type="ECO:0000256" key="3">
    <source>
        <dbReference type="ARBA" id="ARBA00012784"/>
    </source>
</evidence>
<dbReference type="SUPFAM" id="SSF51556">
    <property type="entry name" value="Metallo-dependent hydrolases"/>
    <property type="match status" value="1"/>
</dbReference>
<dbReference type="RefSeq" id="WP_319931055.1">
    <property type="nucleotide sequence ID" value="NZ_VCDN01000063.1"/>
</dbReference>
<evidence type="ECO:0000259" key="8">
    <source>
        <dbReference type="Pfam" id="PF00962"/>
    </source>
</evidence>
<gene>
    <name evidence="9" type="ORF">FE392_15145</name>
</gene>
<protein>
    <recommendedName>
        <fullName evidence="3">adenosine deaminase</fullName>
        <ecNumber evidence="3">3.5.4.4</ecNumber>
    </recommendedName>
</protein>
<keyword evidence="10" id="KW-1185">Reference proteome</keyword>
<accession>A0ABU4SD54</accession>
<dbReference type="PANTHER" id="PTHR11409">
    <property type="entry name" value="ADENOSINE DEAMINASE"/>
    <property type="match status" value="1"/>
</dbReference>
<evidence type="ECO:0000313" key="10">
    <source>
        <dbReference type="Proteomes" id="UP001271890"/>
    </source>
</evidence>
<evidence type="ECO:0000256" key="7">
    <source>
        <dbReference type="SAM" id="SignalP"/>
    </source>
</evidence>
<feature type="chain" id="PRO_5045451105" description="adenosine deaminase" evidence="7">
    <location>
        <begin position="21"/>
        <end position="520"/>
    </location>
</feature>
<feature type="signal peptide" evidence="7">
    <location>
        <begin position="1"/>
        <end position="20"/>
    </location>
</feature>
<dbReference type="Pfam" id="PF00962">
    <property type="entry name" value="A_deaminase"/>
    <property type="match status" value="1"/>
</dbReference>
<keyword evidence="7" id="KW-0732">Signal</keyword>
<dbReference type="EMBL" id="VCDN01000063">
    <property type="protein sequence ID" value="MDX7988651.1"/>
    <property type="molecule type" value="Genomic_DNA"/>
</dbReference>
<evidence type="ECO:0000256" key="2">
    <source>
        <dbReference type="ARBA" id="ARBA00006676"/>
    </source>
</evidence>
<dbReference type="InterPro" id="IPR006330">
    <property type="entry name" value="Ado/ade_deaminase"/>
</dbReference>
<evidence type="ECO:0000256" key="4">
    <source>
        <dbReference type="ARBA" id="ARBA00022723"/>
    </source>
</evidence>
<organism evidence="9 10">
    <name type="scientific">Xenorhabdus santafensis</name>
    <dbReference type="NCBI Taxonomy" id="2582833"/>
    <lineage>
        <taxon>Bacteria</taxon>
        <taxon>Pseudomonadati</taxon>
        <taxon>Pseudomonadota</taxon>
        <taxon>Gammaproteobacteria</taxon>
        <taxon>Enterobacterales</taxon>
        <taxon>Morganellaceae</taxon>
        <taxon>Xenorhabdus</taxon>
    </lineage>
</organism>
<dbReference type="Proteomes" id="UP001271890">
    <property type="component" value="Unassembled WGS sequence"/>
</dbReference>
<dbReference type="Gene3D" id="3.20.20.140">
    <property type="entry name" value="Metal-dependent hydrolases"/>
    <property type="match status" value="1"/>
</dbReference>
<comment type="similarity">
    <text evidence="2">Belongs to the metallo-dependent hydrolases superfamily. Adenosine and AMP deaminases family.</text>
</comment>
<keyword evidence="4" id="KW-0479">Metal-binding</keyword>
<reference evidence="10" key="1">
    <citation type="journal article" date="2024" name="Toxins">
        <title>Genome Sequence Analysis of Native Xenorhabdus Strains Isolated from Entomopathogenic Nematodes in Argentina.</title>
        <authorList>
            <person name="Palma L."/>
            <person name="Frizzo L."/>
            <person name="Kaiser S."/>
            <person name="Berry C."/>
            <person name="Caballero P."/>
            <person name="Bode H.B."/>
            <person name="Del Valle E.E."/>
        </authorList>
    </citation>
    <scope>NUCLEOTIDE SEQUENCE [LARGE SCALE GENOMIC DNA]</scope>
    <source>
        <strain evidence="10">12</strain>
    </source>
</reference>
<dbReference type="InterPro" id="IPR001365">
    <property type="entry name" value="A_deaminase_dom"/>
</dbReference>
<name>A0ABU4SD54_9GAMM</name>
<feature type="domain" description="Adenosine deaminase" evidence="8">
    <location>
        <begin position="255"/>
        <end position="477"/>
    </location>
</feature>
<sequence>MNVIPLVIILLMLFPCRANDDDVNTALAKEHETATVHFFNHLIKTNDPDIAELTMALKMMPKGGDIHIHYSGAIYAETYLDWVGNKKYCIYDRSDPKLNIEIFQIETRRKNQIPQENRPFCLDKYAVIANNAFYRKLLAAWSNKDFYSHYHTQKAPDQQFFDTFNYLRPLSQQILMDGIAQLKKRAKYENVQYLEIMLKKAPSFQYPDLAKALDALDPDADENRVFAALKPYADFMAKDSLVAKGIYDYIQTEEAAISGMDDDKFRIRLQSYAVRNTPRATVFSSLYSAFSAAHASKKIVCVNIVGPEDGYIAMRDYKLYMLMFRYLKRLFPDVHISLHAGELVSGMIPPEGLANHIRYAVDIAGANRIGHGVDVAMETNALTLLQALREKDIPIEINLTSNDFILGVKGKAHPIKLYQRYGVPFVISSDDPGVSRSDLTHEFLIFAINYKPSYTDIKKIVFNSIRYSFLPPKEKLAELQDLQSRFLIYESDIAKIEKTVHKSAHTPRHQGHFGCLMRLP</sequence>
<evidence type="ECO:0000313" key="9">
    <source>
        <dbReference type="EMBL" id="MDX7988651.1"/>
    </source>
</evidence>
<proteinExistence type="inferred from homology"/>
<keyword evidence="6" id="KW-0862">Zinc</keyword>
<evidence type="ECO:0000256" key="6">
    <source>
        <dbReference type="ARBA" id="ARBA00022833"/>
    </source>
</evidence>
<evidence type="ECO:0000256" key="5">
    <source>
        <dbReference type="ARBA" id="ARBA00022801"/>
    </source>
</evidence>
<keyword evidence="5" id="KW-0378">Hydrolase</keyword>
<dbReference type="PANTHER" id="PTHR11409:SF43">
    <property type="entry name" value="ADENOSINE DEAMINASE"/>
    <property type="match status" value="1"/>
</dbReference>
<comment type="caution">
    <text evidence="9">The sequence shown here is derived from an EMBL/GenBank/DDBJ whole genome shotgun (WGS) entry which is preliminary data.</text>
</comment>
<comment type="cofactor">
    <cofactor evidence="1">
        <name>Zn(2+)</name>
        <dbReference type="ChEBI" id="CHEBI:29105"/>
    </cofactor>
</comment>